<dbReference type="InterPro" id="IPR027410">
    <property type="entry name" value="TCP-1-like_intermed_sf"/>
</dbReference>
<keyword evidence="2" id="KW-0547">Nucleotide-binding</keyword>
<dbReference type="GO" id="GO:0005524">
    <property type="term" value="F:ATP binding"/>
    <property type="evidence" value="ECO:0007669"/>
    <property type="project" value="UniProtKB-KW"/>
</dbReference>
<keyword evidence="3" id="KW-0067">ATP-binding</keyword>
<keyword evidence="5" id="KW-0542">Nucleomorph</keyword>
<evidence type="ECO:0000313" key="6">
    <source>
        <dbReference type="Proteomes" id="UP000243425"/>
    </source>
</evidence>
<dbReference type="Pfam" id="PF00118">
    <property type="entry name" value="Cpn60_TCP1"/>
    <property type="match status" value="1"/>
</dbReference>
<name>Q3LW02_BIGNA</name>
<dbReference type="InterPro" id="IPR002423">
    <property type="entry name" value="Cpn60/GroEL/TCP-1"/>
</dbReference>
<dbReference type="InterPro" id="IPR027413">
    <property type="entry name" value="GROEL-like_equatorial_sf"/>
</dbReference>
<dbReference type="SUPFAM" id="SSF48592">
    <property type="entry name" value="GroEL equatorial domain-like"/>
    <property type="match status" value="1"/>
</dbReference>
<gene>
    <name evidence="5" type="primary">tcpT</name>
</gene>
<dbReference type="Proteomes" id="UP000243425">
    <property type="component" value="Nucleomorph 3"/>
</dbReference>
<dbReference type="Gene3D" id="1.10.560.10">
    <property type="entry name" value="GroEL-like equatorial domain"/>
    <property type="match status" value="1"/>
</dbReference>
<dbReference type="InterPro" id="IPR027409">
    <property type="entry name" value="GroEL-like_apical_dom_sf"/>
</dbReference>
<proteinExistence type="inferred from homology"/>
<evidence type="ECO:0000256" key="4">
    <source>
        <dbReference type="ARBA" id="ARBA00023186"/>
    </source>
</evidence>
<evidence type="ECO:0000256" key="1">
    <source>
        <dbReference type="ARBA" id="ARBA00008020"/>
    </source>
</evidence>
<dbReference type="RefSeq" id="XP_001712976.1">
    <property type="nucleotide sequence ID" value="XM_001712924.1"/>
</dbReference>
<keyword evidence="4" id="KW-0143">Chaperone</keyword>
<sequence>MLFSLHTKLLIWESIFLKKLITNSLGPSSKKTMLFINKTKLCFSRSNNPLSHVLKLNNPICLIFRTFMNSHNRFSFDGKKSLIFLLCYIMSKMQNFMRNSILWTSLKYFTSLIFHLISKNLRKLSCVLNLSNFRCLLLILENIGKHMPLATLKNDLLQKFMLVYLAFCFKQENALKTKISFIILKKKTRLKTKMYKGTCLISNNCVSLPTSFTTTKKKILLDSNFKDLVKKKFFTKDIVKNKDYLLNLYYQESFHLRKLLIHLKSQNCDIILLESFNIDNKNINTFLSLFYYHGIKLIYNIEHAKLVKVQNYLSSELQKNNKENSFDLYFFDKASAFKNNKNTIFLIHNSRKSHNYSLLILHNFTNSFINCFLLNIITIVKTIFKYPFVIPGGSAFELCILTMLSKQLYTLKYSSVGKLYNLVLRIYITAFYHFIKFIVTNRNNEFISNIKILLLLHSKNLNYYGFNINDERICNMAKFGIFDISLSKYSINYHCKEFLNFILRIDDFIVTSN</sequence>
<dbReference type="GeneID" id="5788323"/>
<dbReference type="GO" id="GO:0140662">
    <property type="term" value="F:ATP-dependent protein folding chaperone"/>
    <property type="evidence" value="ECO:0007669"/>
    <property type="project" value="InterPro"/>
</dbReference>
<dbReference type="PANTHER" id="PTHR11353">
    <property type="entry name" value="CHAPERONIN"/>
    <property type="match status" value="1"/>
</dbReference>
<dbReference type="Gene3D" id="3.50.7.10">
    <property type="entry name" value="GroEL"/>
    <property type="match status" value="1"/>
</dbReference>
<protein>
    <submittedName>
        <fullName evidence="5">T-complex protein theta SU</fullName>
    </submittedName>
</protein>
<dbReference type="EMBL" id="DQ158858">
    <property type="protein sequence ID" value="ABA27364.1"/>
    <property type="molecule type" value="Genomic_DNA"/>
</dbReference>
<evidence type="ECO:0000313" key="5">
    <source>
        <dbReference type="EMBL" id="ABA27364.1"/>
    </source>
</evidence>
<evidence type="ECO:0000256" key="3">
    <source>
        <dbReference type="ARBA" id="ARBA00022840"/>
    </source>
</evidence>
<dbReference type="AlphaFoldDB" id="Q3LW02"/>
<reference evidence="5 6" key="1">
    <citation type="journal article" date="2006" name="Proc. Natl. Acad. Sci. U.S.A.">
        <title>Complete nucleotide sequence of the chlorarachniophyte nucleomorph: nature's smallest nucleus.</title>
        <authorList>
            <person name="Gilson P.R."/>
            <person name="Su V."/>
            <person name="Slamovits C.H."/>
            <person name="Reith M.E."/>
            <person name="Keeling P.J."/>
            <person name="McFadden G.I."/>
        </authorList>
    </citation>
    <scope>NUCLEOTIDE SEQUENCE [LARGE SCALE GENOMIC DNA]</scope>
    <source>
        <strain evidence="6">CCMP621</strain>
    </source>
</reference>
<geneLocation type="nucleomorph" evidence="5"/>
<evidence type="ECO:0000256" key="2">
    <source>
        <dbReference type="ARBA" id="ARBA00022741"/>
    </source>
</evidence>
<accession>Q3LW02</accession>
<comment type="similarity">
    <text evidence="1">Belongs to the TCP-1 chaperonin family.</text>
</comment>
<dbReference type="Gene3D" id="3.30.260.10">
    <property type="entry name" value="TCP-1-like chaperonin intermediate domain"/>
    <property type="match status" value="1"/>
</dbReference>
<dbReference type="InterPro" id="IPR017998">
    <property type="entry name" value="Chaperone_TCP-1"/>
</dbReference>
<organism evidence="5 6">
    <name type="scientific">Bigelowiella natans</name>
    <name type="common">Pedinomonas minutissima</name>
    <name type="synonym">Chlorarachnion sp. (strain CCMP621)</name>
    <dbReference type="NCBI Taxonomy" id="227086"/>
    <lineage>
        <taxon>Eukaryota</taxon>
        <taxon>Sar</taxon>
        <taxon>Rhizaria</taxon>
        <taxon>Cercozoa</taxon>
        <taxon>Chlorarachniophyceae</taxon>
        <taxon>Bigelowiella</taxon>
    </lineage>
</organism>